<keyword evidence="1" id="KW-1133">Transmembrane helix</keyword>
<name>A0ABX7QTK0_9GAMM</name>
<keyword evidence="1" id="KW-0472">Membrane</keyword>
<dbReference type="Pfam" id="PF21001">
    <property type="entry name" value="YqiJ_N"/>
    <property type="match status" value="1"/>
</dbReference>
<dbReference type="InterPro" id="IPR010840">
    <property type="entry name" value="YqiJ_OB"/>
</dbReference>
<keyword evidence="1" id="KW-0812">Transmembrane</keyword>
<sequence>MLDFILSHDNLAYLVCAIVVFTLGVIEMMARIAGLSLVLVFDEPEPAFDVDEPDAHPLSRWLYLDSLPVLLWCIMALSAFAVLGFALNLACLWLDGGTLPQSISLWLVFPLAGVACHWLGGQHWWRYDRKLKARELDLSGSMAVMTLGTAKPGMPAEALVKDRDEHRHYVMVEPCEGESGFVPGTWVVLLSRRKEVWLATKFEP</sequence>
<evidence type="ECO:0000256" key="1">
    <source>
        <dbReference type="SAM" id="Phobius"/>
    </source>
</evidence>
<feature type="transmembrane region" description="Helical" evidence="1">
    <location>
        <begin position="69"/>
        <end position="93"/>
    </location>
</feature>
<dbReference type="Proteomes" id="UP000662770">
    <property type="component" value="Chromosome"/>
</dbReference>
<dbReference type="Pfam" id="PF07290">
    <property type="entry name" value="YqiJ_OB"/>
    <property type="match status" value="1"/>
</dbReference>
<organism evidence="4 5">
    <name type="scientific">Shewanella avicenniae</name>
    <dbReference type="NCBI Taxonomy" id="2814294"/>
    <lineage>
        <taxon>Bacteria</taxon>
        <taxon>Pseudomonadati</taxon>
        <taxon>Pseudomonadota</taxon>
        <taxon>Gammaproteobacteria</taxon>
        <taxon>Alteromonadales</taxon>
        <taxon>Shewanellaceae</taxon>
        <taxon>Shewanella</taxon>
    </lineage>
</organism>
<feature type="transmembrane region" description="Helical" evidence="1">
    <location>
        <begin position="12"/>
        <end position="41"/>
    </location>
</feature>
<accession>A0ABX7QTK0</accession>
<evidence type="ECO:0000259" key="2">
    <source>
        <dbReference type="Pfam" id="PF07290"/>
    </source>
</evidence>
<dbReference type="InterPro" id="IPR048376">
    <property type="entry name" value="YqiJ_N"/>
</dbReference>
<gene>
    <name evidence="4" type="ORF">JYB87_04930</name>
</gene>
<dbReference type="RefSeq" id="WP_207355794.1">
    <property type="nucleotide sequence ID" value="NZ_CP071503.1"/>
</dbReference>
<feature type="domain" description="Inner membrane protein YqiJ OB-fold" evidence="2">
    <location>
        <begin position="138"/>
        <end position="199"/>
    </location>
</feature>
<dbReference type="EMBL" id="CP071503">
    <property type="protein sequence ID" value="QSX34594.1"/>
    <property type="molecule type" value="Genomic_DNA"/>
</dbReference>
<protein>
    <submittedName>
        <fullName evidence="4">DUF1449 family protein</fullName>
    </submittedName>
</protein>
<proteinExistence type="predicted"/>
<evidence type="ECO:0000313" key="5">
    <source>
        <dbReference type="Proteomes" id="UP000662770"/>
    </source>
</evidence>
<feature type="domain" description="Inner membrane protein YqiJ N-terminal" evidence="3">
    <location>
        <begin position="10"/>
        <end position="111"/>
    </location>
</feature>
<reference evidence="4 5" key="1">
    <citation type="submission" date="2021-03" db="EMBL/GenBank/DDBJ databases">
        <title>Novel species identification of genus Shewanella.</title>
        <authorList>
            <person name="Liu G."/>
            <person name="Zhang Q."/>
        </authorList>
    </citation>
    <scope>NUCLEOTIDE SEQUENCE [LARGE SCALE GENOMIC DNA]</scope>
    <source>
        <strain evidence="4 5">FJAT-51800</strain>
    </source>
</reference>
<feature type="transmembrane region" description="Helical" evidence="1">
    <location>
        <begin position="105"/>
        <end position="125"/>
    </location>
</feature>
<evidence type="ECO:0000313" key="4">
    <source>
        <dbReference type="EMBL" id="QSX34594.1"/>
    </source>
</evidence>
<evidence type="ECO:0000259" key="3">
    <source>
        <dbReference type="Pfam" id="PF21001"/>
    </source>
</evidence>
<keyword evidence="5" id="KW-1185">Reference proteome</keyword>